<dbReference type="SMART" id="SM00636">
    <property type="entry name" value="Glyco_18"/>
    <property type="match status" value="1"/>
</dbReference>
<dbReference type="GO" id="GO:0004568">
    <property type="term" value="F:chitinase activity"/>
    <property type="evidence" value="ECO:0007669"/>
    <property type="project" value="TreeGrafter"/>
</dbReference>
<dbReference type="PANTHER" id="PTHR11177">
    <property type="entry name" value="CHITINASE"/>
    <property type="match status" value="1"/>
</dbReference>
<accession>A0AAD5TEY2</accession>
<dbReference type="AlphaFoldDB" id="A0AAD5TEY2"/>
<evidence type="ECO:0000256" key="1">
    <source>
        <dbReference type="SAM" id="MobiDB-lite"/>
    </source>
</evidence>
<gene>
    <name evidence="3" type="ORF">HDU87_006655</name>
</gene>
<dbReference type="Pfam" id="PF00704">
    <property type="entry name" value="Glyco_hydro_18"/>
    <property type="match status" value="1"/>
</dbReference>
<organism evidence="3 4">
    <name type="scientific">Geranomyces variabilis</name>
    <dbReference type="NCBI Taxonomy" id="109894"/>
    <lineage>
        <taxon>Eukaryota</taxon>
        <taxon>Fungi</taxon>
        <taxon>Fungi incertae sedis</taxon>
        <taxon>Chytridiomycota</taxon>
        <taxon>Chytridiomycota incertae sedis</taxon>
        <taxon>Chytridiomycetes</taxon>
        <taxon>Spizellomycetales</taxon>
        <taxon>Powellomycetaceae</taxon>
        <taxon>Geranomyces</taxon>
    </lineage>
</organism>
<proteinExistence type="predicted"/>
<dbReference type="Gene3D" id="3.20.20.80">
    <property type="entry name" value="Glycosidases"/>
    <property type="match status" value="1"/>
</dbReference>
<evidence type="ECO:0000259" key="2">
    <source>
        <dbReference type="PROSITE" id="PS51910"/>
    </source>
</evidence>
<keyword evidence="4" id="KW-1185">Reference proteome</keyword>
<dbReference type="GO" id="GO:0008061">
    <property type="term" value="F:chitin binding"/>
    <property type="evidence" value="ECO:0007669"/>
    <property type="project" value="InterPro"/>
</dbReference>
<feature type="region of interest" description="Disordered" evidence="1">
    <location>
        <begin position="177"/>
        <end position="201"/>
    </location>
</feature>
<feature type="compositionally biased region" description="Polar residues" evidence="1">
    <location>
        <begin position="178"/>
        <end position="190"/>
    </location>
</feature>
<dbReference type="SUPFAM" id="SSF56219">
    <property type="entry name" value="DNase I-like"/>
    <property type="match status" value="1"/>
</dbReference>
<dbReference type="GO" id="GO:0006032">
    <property type="term" value="P:chitin catabolic process"/>
    <property type="evidence" value="ECO:0007669"/>
    <property type="project" value="TreeGrafter"/>
</dbReference>
<dbReference type="Gene3D" id="3.10.50.10">
    <property type="match status" value="1"/>
</dbReference>
<dbReference type="GO" id="GO:0005975">
    <property type="term" value="P:carbohydrate metabolic process"/>
    <property type="evidence" value="ECO:0007669"/>
    <property type="project" value="InterPro"/>
</dbReference>
<name>A0AAD5TEY2_9FUNG</name>
<dbReference type="InterPro" id="IPR029070">
    <property type="entry name" value="Chitinase_insertion_sf"/>
</dbReference>
<dbReference type="PANTHER" id="PTHR11177:SF317">
    <property type="entry name" value="CHITINASE 12-RELATED"/>
    <property type="match status" value="1"/>
</dbReference>
<reference evidence="3" key="1">
    <citation type="submission" date="2020-05" db="EMBL/GenBank/DDBJ databases">
        <title>Phylogenomic resolution of chytrid fungi.</title>
        <authorList>
            <person name="Stajich J.E."/>
            <person name="Amses K."/>
            <person name="Simmons R."/>
            <person name="Seto K."/>
            <person name="Myers J."/>
            <person name="Bonds A."/>
            <person name="Quandt C.A."/>
            <person name="Barry K."/>
            <person name="Liu P."/>
            <person name="Grigoriev I."/>
            <person name="Longcore J.E."/>
            <person name="James T.Y."/>
        </authorList>
    </citation>
    <scope>NUCLEOTIDE SEQUENCE</scope>
    <source>
        <strain evidence="3">JEL0379</strain>
    </source>
</reference>
<dbReference type="PROSITE" id="PS51910">
    <property type="entry name" value="GH18_2"/>
    <property type="match status" value="1"/>
</dbReference>
<feature type="region of interest" description="Disordered" evidence="1">
    <location>
        <begin position="488"/>
        <end position="521"/>
    </location>
</feature>
<sequence>MLTLPRAVLIDALSYSRHVQYAFTNLAYSNGLDGFYMQVTDPWGDLTMCVGIDQTECVSHPGAPGNPRNPTCINVLVEGNGLRKGADGHYYICGELNWLKNLVNVPDRLRKMISVGGWYDSSLWSVATEPKYLQGLVSSLGSWANFFGWDGLDIDWEFPTWEHGSEAITAALGGGSASIDSGSPDNTTPCLPSDPGYNPASPCQFNRADDPQQYGAFVNALRNTMSSLGVPVGNFDLSIAAPAGMDKINDLTNAAVETICSVAGLTVNVMSYDMHGGWDSPPLTNHQAPIYSTTPGPKPANAISYDINSAVSGYLRGCPSDKVVLGVPWYSREETQITTGVDEYVHTDGTPQCTNEWPGLFEDFGFVPTPEDMVTYGSMTAETGWKEYFDPFAQASYYYNVAQSAFASLDSPDSIKNKICWAGAQVSGFDKSTGLGGVMSWMMGQDSSDNTLLKAMRDGLNAAGCTPKAQEIPTDMPAGSACQDGTVTTVPTDPGDTDNPEQDWNCPYTPGHPNKRSIAGRDARRSERASALVALKSRALQSSLTFFVHNLKTFGGSSTIPGQTVCTVDQSFKSWYSSIGEIPDIMGFIELATAVDPSARVASMLALAQGFWNARVLKQKSFQIVIARIGNVFTPGTTSSGLTEMASIVVPTSVGTVTAAGRVCPIYAADGQVADDVYVQNPRFTSLTTPGNVPYYILPDPTGPFGNAATNRRCVLYVTVALASPAQGMPAAVTYGVIHNELNNAIHKIGLSNLLPTILAGVPGGRPDIDVLGGDWNFLPTDFGRTVGANTYAGVPAGYHIQNPGIATTVANQFDWFVVKDNALLASCQAGGWVGGTPGYPTSPSDHMPVFLQLKTATSFAKVNSVAEDNINGHPANVSIPAAAHPFGEHTGGSSSTL</sequence>
<comment type="caution">
    <text evidence="3">The sequence shown here is derived from an EMBL/GenBank/DDBJ whole genome shotgun (WGS) entry which is preliminary data.</text>
</comment>
<evidence type="ECO:0000313" key="4">
    <source>
        <dbReference type="Proteomes" id="UP001212152"/>
    </source>
</evidence>
<dbReference type="InterPro" id="IPR036691">
    <property type="entry name" value="Endo/exonu/phosph_ase_sf"/>
</dbReference>
<dbReference type="InterPro" id="IPR017853">
    <property type="entry name" value="GH"/>
</dbReference>
<protein>
    <recommendedName>
        <fullName evidence="2">GH18 domain-containing protein</fullName>
    </recommendedName>
</protein>
<feature type="domain" description="GH18" evidence="2">
    <location>
        <begin position="17"/>
        <end position="463"/>
    </location>
</feature>
<dbReference type="InterPro" id="IPR001223">
    <property type="entry name" value="Glyco_hydro18_cat"/>
</dbReference>
<dbReference type="EMBL" id="JADGJQ010000059">
    <property type="protein sequence ID" value="KAJ3174863.1"/>
    <property type="molecule type" value="Genomic_DNA"/>
</dbReference>
<dbReference type="SUPFAM" id="SSF51445">
    <property type="entry name" value="(Trans)glycosidases"/>
    <property type="match status" value="1"/>
</dbReference>
<dbReference type="InterPro" id="IPR050314">
    <property type="entry name" value="Glycosyl_Hydrlase_18"/>
</dbReference>
<dbReference type="InterPro" id="IPR011583">
    <property type="entry name" value="Chitinase_II/V-like_cat"/>
</dbReference>
<dbReference type="GO" id="GO:0005576">
    <property type="term" value="C:extracellular region"/>
    <property type="evidence" value="ECO:0007669"/>
    <property type="project" value="TreeGrafter"/>
</dbReference>
<evidence type="ECO:0000313" key="3">
    <source>
        <dbReference type="EMBL" id="KAJ3174863.1"/>
    </source>
</evidence>
<dbReference type="Proteomes" id="UP001212152">
    <property type="component" value="Unassembled WGS sequence"/>
</dbReference>